<keyword evidence="7" id="KW-1185">Reference proteome</keyword>
<evidence type="ECO:0000256" key="3">
    <source>
        <dbReference type="SAM" id="MobiDB-lite"/>
    </source>
</evidence>
<reference evidence="6 7" key="1">
    <citation type="submission" date="2019-06" db="EMBL/GenBank/DDBJ databases">
        <title>Streptomyces sporangiiformans sp. nov., a novel actinomycete isolated from soil in Mount Song.</title>
        <authorList>
            <person name="Han L."/>
        </authorList>
    </citation>
    <scope>NUCLEOTIDE SEQUENCE [LARGE SCALE GENOMIC DNA]</scope>
    <source>
        <strain evidence="6 7">NEAU-SSA 1</strain>
    </source>
</reference>
<organism evidence="6 7">
    <name type="scientific">Streptomyces sporangiiformans</name>
    <dbReference type="NCBI Taxonomy" id="2315329"/>
    <lineage>
        <taxon>Bacteria</taxon>
        <taxon>Bacillati</taxon>
        <taxon>Actinomycetota</taxon>
        <taxon>Actinomycetes</taxon>
        <taxon>Kitasatosporales</taxon>
        <taxon>Streptomycetaceae</taxon>
        <taxon>Streptomyces</taxon>
    </lineage>
</organism>
<gene>
    <name evidence="6" type="ORF">FGD71_000090</name>
</gene>
<feature type="region of interest" description="Disordered" evidence="3">
    <location>
        <begin position="220"/>
        <end position="239"/>
    </location>
</feature>
<dbReference type="PANTHER" id="PTHR43080">
    <property type="entry name" value="CBS DOMAIN-CONTAINING PROTEIN CBSX3, MITOCHONDRIAL"/>
    <property type="match status" value="1"/>
</dbReference>
<dbReference type="Gene3D" id="3.30.1340.30">
    <property type="match status" value="1"/>
</dbReference>
<dbReference type="InterPro" id="IPR007055">
    <property type="entry name" value="BON_dom"/>
</dbReference>
<dbReference type="PROSITE" id="PS50914">
    <property type="entry name" value="BON"/>
    <property type="match status" value="1"/>
</dbReference>
<proteinExistence type="predicted"/>
<dbReference type="SUPFAM" id="SSF54631">
    <property type="entry name" value="CBS-domain pair"/>
    <property type="match status" value="1"/>
</dbReference>
<evidence type="ECO:0000259" key="4">
    <source>
        <dbReference type="PROSITE" id="PS50914"/>
    </source>
</evidence>
<dbReference type="InterPro" id="IPR017080">
    <property type="entry name" value="UCP036990_CBS_BON"/>
</dbReference>
<dbReference type="Proteomes" id="UP000317378">
    <property type="component" value="Unassembled WGS sequence"/>
</dbReference>
<dbReference type="EMBL" id="VCHX02000005">
    <property type="protein sequence ID" value="TPQ24168.1"/>
    <property type="molecule type" value="Genomic_DNA"/>
</dbReference>
<dbReference type="InterPro" id="IPR051257">
    <property type="entry name" value="Diverse_CBS-Domain"/>
</dbReference>
<comment type="caution">
    <text evidence="6">The sequence shown here is derived from an EMBL/GenBank/DDBJ whole genome shotgun (WGS) entry which is preliminary data.</text>
</comment>
<dbReference type="InterPro" id="IPR046342">
    <property type="entry name" value="CBS_dom_sf"/>
</dbReference>
<keyword evidence="1 2" id="KW-0129">CBS domain</keyword>
<dbReference type="Gene3D" id="3.10.580.10">
    <property type="entry name" value="CBS-domain"/>
    <property type="match status" value="1"/>
</dbReference>
<sequence>MTRIVGEVMTREVVEARRETSFKDVARLLDRHRISGLPVVDHDDKVLGVISETDLIHGQAARSTPGRERRLRLPALRRATRHTAAVARATTAEDLMSRPAITVHPEQSVADAARVMERHHVERLPVVDEEDRLIGIATRRDLLRVFLRTDEEIRQDVLDVLTRTMGLLPHTVIVSVRDGMATLEGRLELRSAIPQAIRQTWRVDGVVGVVNSLTFRIDDTRPPEKHPSHRIKHHWLPER</sequence>
<feature type="compositionally biased region" description="Basic residues" evidence="3">
    <location>
        <begin position="227"/>
        <end position="239"/>
    </location>
</feature>
<protein>
    <submittedName>
        <fullName evidence="6">CBS domain-containing protein</fullName>
    </submittedName>
</protein>
<evidence type="ECO:0000313" key="6">
    <source>
        <dbReference type="EMBL" id="TPQ24168.1"/>
    </source>
</evidence>
<feature type="domain" description="CBS" evidence="5">
    <location>
        <begin position="96"/>
        <end position="152"/>
    </location>
</feature>
<dbReference type="OrthoDB" id="2111978at2"/>
<name>A0A505DS82_9ACTN</name>
<evidence type="ECO:0000313" key="7">
    <source>
        <dbReference type="Proteomes" id="UP000317378"/>
    </source>
</evidence>
<feature type="domain" description="CBS" evidence="5">
    <location>
        <begin position="9"/>
        <end position="66"/>
    </location>
</feature>
<dbReference type="AlphaFoldDB" id="A0A505DS82"/>
<dbReference type="Pfam" id="PF04972">
    <property type="entry name" value="BON"/>
    <property type="match status" value="1"/>
</dbReference>
<accession>A0A505DS82</accession>
<feature type="domain" description="BON" evidence="4">
    <location>
        <begin position="149"/>
        <end position="217"/>
    </location>
</feature>
<evidence type="ECO:0000256" key="2">
    <source>
        <dbReference type="PROSITE-ProRule" id="PRU00703"/>
    </source>
</evidence>
<dbReference type="InterPro" id="IPR000644">
    <property type="entry name" value="CBS_dom"/>
</dbReference>
<dbReference type="CDD" id="cd04586">
    <property type="entry name" value="CBS_pair_BON_assoc"/>
    <property type="match status" value="1"/>
</dbReference>
<dbReference type="PIRSF" id="PIRSF036990">
    <property type="entry name" value="UCP036990_CBS_BON"/>
    <property type="match status" value="1"/>
</dbReference>
<dbReference type="PROSITE" id="PS51371">
    <property type="entry name" value="CBS"/>
    <property type="match status" value="2"/>
</dbReference>
<evidence type="ECO:0000259" key="5">
    <source>
        <dbReference type="PROSITE" id="PS51371"/>
    </source>
</evidence>
<evidence type="ECO:0000256" key="1">
    <source>
        <dbReference type="ARBA" id="ARBA00023122"/>
    </source>
</evidence>
<dbReference type="SMART" id="SM00116">
    <property type="entry name" value="CBS"/>
    <property type="match status" value="2"/>
</dbReference>
<dbReference type="Pfam" id="PF00571">
    <property type="entry name" value="CBS"/>
    <property type="match status" value="2"/>
</dbReference>
<dbReference type="PANTHER" id="PTHR43080:SF29">
    <property type="entry name" value="OS02G0818000 PROTEIN"/>
    <property type="match status" value="1"/>
</dbReference>